<keyword evidence="2" id="KW-1185">Reference proteome</keyword>
<dbReference type="SUPFAM" id="SSF53756">
    <property type="entry name" value="UDP-Glycosyltransferase/glycogen phosphorylase"/>
    <property type="match status" value="1"/>
</dbReference>
<sequence>MKIFYAIQATGNGHIARAMELMPYFQQYGQVDVFLSGSNSNLAFDLPVKYRSKGVSLFYGNKGGLDYWKMLKAFNPIRIWKEARALPVEQYDIVINDFESITSLACKLKQVPSVSFGHQASFQSKKTPRPQKKDIAGELVLTHYATANAYIGLHFDAYDTHIYNPIIKQDILSAKPTDEGYITVYLSHYSDEVIARQLAALPNYKFQVFSKTVKQVTVQDNISFIPVGSQAFNQSLIHCHGVITGAGFETPAEALYMGKKLLCMPIKGQYEQWCNAAALQKFNVPVVTSIDKNFTHHILQWLQAPAPQKLELQYSTYQLVQMVIETARNLYTPQPENSFFVAGQANTY</sequence>
<dbReference type="RefSeq" id="WP_171608433.1">
    <property type="nucleotide sequence ID" value="NZ_WHPF01000009.1"/>
</dbReference>
<evidence type="ECO:0000313" key="1">
    <source>
        <dbReference type="EMBL" id="NNV56491.1"/>
    </source>
</evidence>
<dbReference type="GO" id="GO:0016740">
    <property type="term" value="F:transferase activity"/>
    <property type="evidence" value="ECO:0007669"/>
    <property type="project" value="UniProtKB-KW"/>
</dbReference>
<dbReference type="Proteomes" id="UP000598971">
    <property type="component" value="Unassembled WGS sequence"/>
</dbReference>
<name>A0A8J8FIJ1_9BACT</name>
<organism evidence="1 2">
    <name type="scientific">Limnovirga soli</name>
    <dbReference type="NCBI Taxonomy" id="2656915"/>
    <lineage>
        <taxon>Bacteria</taxon>
        <taxon>Pseudomonadati</taxon>
        <taxon>Bacteroidota</taxon>
        <taxon>Chitinophagia</taxon>
        <taxon>Chitinophagales</taxon>
        <taxon>Chitinophagaceae</taxon>
        <taxon>Limnovirga</taxon>
    </lineage>
</organism>
<proteinExistence type="predicted"/>
<comment type="caution">
    <text evidence="1">The sequence shown here is derived from an EMBL/GenBank/DDBJ whole genome shotgun (WGS) entry which is preliminary data.</text>
</comment>
<keyword evidence="1" id="KW-0808">Transferase</keyword>
<dbReference type="AlphaFoldDB" id="A0A8J8FIJ1"/>
<gene>
    <name evidence="1" type="ORF">GD597_13550</name>
</gene>
<evidence type="ECO:0000313" key="2">
    <source>
        <dbReference type="Proteomes" id="UP000598971"/>
    </source>
</evidence>
<protein>
    <submittedName>
        <fullName evidence="1">Glycosyl transferase</fullName>
    </submittedName>
</protein>
<accession>A0A8J8FIJ1</accession>
<dbReference type="Pfam" id="PF13528">
    <property type="entry name" value="Glyco_trans_1_3"/>
    <property type="match status" value="1"/>
</dbReference>
<dbReference type="Gene3D" id="3.40.50.2000">
    <property type="entry name" value="Glycogen Phosphorylase B"/>
    <property type="match status" value="1"/>
</dbReference>
<reference evidence="1" key="1">
    <citation type="submission" date="2019-10" db="EMBL/GenBank/DDBJ databases">
        <title>Draft genome sequence of Panacibacter sp. KCS-6.</title>
        <authorList>
            <person name="Yim K.J."/>
        </authorList>
    </citation>
    <scope>NUCLEOTIDE SEQUENCE</scope>
    <source>
        <strain evidence="1">KCS-6</strain>
    </source>
</reference>
<dbReference type="EMBL" id="WHPF01000009">
    <property type="protein sequence ID" value="NNV56491.1"/>
    <property type="molecule type" value="Genomic_DNA"/>
</dbReference>